<dbReference type="InterPro" id="IPR006283">
    <property type="entry name" value="ThiL-like"/>
</dbReference>
<dbReference type="GeneID" id="9347666"/>
<gene>
    <name evidence="1" type="primary">thiL</name>
    <name evidence="4" type="ordered locus">Metev_2006</name>
</gene>
<dbReference type="Proteomes" id="UP000000391">
    <property type="component" value="Chromosome"/>
</dbReference>
<comment type="similarity">
    <text evidence="1">Belongs to the thiamine-monophosphate kinase family.</text>
</comment>
<evidence type="ECO:0000259" key="3">
    <source>
        <dbReference type="Pfam" id="PF02769"/>
    </source>
</evidence>
<dbReference type="GO" id="GO:0009228">
    <property type="term" value="P:thiamine biosynthetic process"/>
    <property type="evidence" value="ECO:0007669"/>
    <property type="project" value="UniProtKB-KW"/>
</dbReference>
<feature type="binding site" evidence="1">
    <location>
        <position position="56"/>
    </location>
    <ligand>
        <name>Mg(2+)</name>
        <dbReference type="ChEBI" id="CHEBI:18420"/>
        <label>2</label>
    </ligand>
</feature>
<keyword evidence="1" id="KW-0547">Nucleotide-binding</keyword>
<keyword evidence="1" id="KW-0460">Magnesium</keyword>
<dbReference type="SUPFAM" id="SSF55326">
    <property type="entry name" value="PurM N-terminal domain-like"/>
    <property type="match status" value="1"/>
</dbReference>
<dbReference type="GO" id="GO:0009229">
    <property type="term" value="P:thiamine diphosphate biosynthetic process"/>
    <property type="evidence" value="ECO:0007669"/>
    <property type="project" value="UniProtKB-UniRule"/>
</dbReference>
<dbReference type="InterPro" id="IPR016188">
    <property type="entry name" value="PurM-like_N"/>
</dbReference>
<keyword evidence="1" id="KW-0067">ATP-binding</keyword>
<comment type="function">
    <text evidence="1">Catalyzes the ATP-dependent phosphorylation of thiamine-monophosphate (TMP) to form thiamine-pyrophosphate (TPP), the active form of vitamin B1.</text>
</comment>
<comment type="catalytic activity">
    <reaction evidence="1">
        <text>thiamine phosphate + ATP = thiamine diphosphate + ADP</text>
        <dbReference type="Rhea" id="RHEA:15913"/>
        <dbReference type="ChEBI" id="CHEBI:30616"/>
        <dbReference type="ChEBI" id="CHEBI:37575"/>
        <dbReference type="ChEBI" id="CHEBI:58937"/>
        <dbReference type="ChEBI" id="CHEBI:456216"/>
        <dbReference type="EC" id="2.7.4.16"/>
    </reaction>
</comment>
<evidence type="ECO:0000259" key="2">
    <source>
        <dbReference type="Pfam" id="PF00586"/>
    </source>
</evidence>
<evidence type="ECO:0000313" key="4">
    <source>
        <dbReference type="EMBL" id="ADI74835.1"/>
    </source>
</evidence>
<dbReference type="InterPro" id="IPR010918">
    <property type="entry name" value="PurM-like_C_dom"/>
</dbReference>
<feature type="binding site" evidence="1">
    <location>
        <position position="223"/>
    </location>
    <ligand>
        <name>Mg(2+)</name>
        <dbReference type="ChEBI" id="CHEBI:18420"/>
        <label>5</label>
    </ligand>
</feature>
<dbReference type="UniPathway" id="UPA00060">
    <property type="reaction ID" value="UER00142"/>
</dbReference>
<reference evidence="4 5" key="1">
    <citation type="submission" date="2010-06" db="EMBL/GenBank/DDBJ databases">
        <title>Complete sequence chromosome of Methanohalobium evestigatum Z-7303.</title>
        <authorList>
            <consortium name="US DOE Joint Genome Institute"/>
            <person name="Lucas S."/>
            <person name="Copeland A."/>
            <person name="Lapidus A."/>
            <person name="Cheng J.-F."/>
            <person name="Bruce D."/>
            <person name="Goodwin L."/>
            <person name="Pitluck S."/>
            <person name="Saunders E."/>
            <person name="Detter J.C."/>
            <person name="Han C."/>
            <person name="Tapia R."/>
            <person name="Land M."/>
            <person name="Hauser L."/>
            <person name="Kyrpides N."/>
            <person name="Mikhailova N."/>
            <person name="Sieprawska-Lupa M."/>
            <person name="Whitman W.B."/>
            <person name="Anderson I."/>
            <person name="Woyke T."/>
        </authorList>
    </citation>
    <scope>NUCLEOTIDE SEQUENCE [LARGE SCALE GENOMIC DNA]</scope>
    <source>
        <strain evidence="5">ATCC BAA-1072 / DSM 3721 / NBRC 107634 / OCM 161 / Z-7303</strain>
    </source>
</reference>
<dbReference type="AlphaFoldDB" id="D7EBJ3"/>
<keyword evidence="1" id="KW-0784">Thiamine biosynthesis</keyword>
<name>D7EBJ3_METEZ</name>
<sequence length="326" mass="35141">MDKSNPISAIGEKSLIANISGIFNTSKNACIAKGAGEDDCAVIDLNNEEFMVVTTDMLHMKTDFPLQMSAWQIGWMSAAVNFSDIAAMGACPMGLLAAFGLPENMELGFIEDVSQGMNDCAKYCNTSVVGGDIDKHDELTITGTALGRVDKNNLLTRSGAKTGDLVCVTGHTGSAGAALYAIKNNIEVDDEFLKALFEPVPRTHEAQKLAQSGAVTSMIDTSDGLAMSLYDLALSSQVGFRIYEDKLPVSNEIYSIADKKKAIYFALYSSGDFELLFTISSELKSNAVNSCDFSIIGEVIDSEKGIVLERTDKNQEVINRKGYEQL</sequence>
<dbReference type="Pfam" id="PF02769">
    <property type="entry name" value="AIRS_C"/>
    <property type="match status" value="1"/>
</dbReference>
<dbReference type="RefSeq" id="WP_013195400.1">
    <property type="nucleotide sequence ID" value="NC_014253.1"/>
</dbReference>
<feature type="binding site" evidence="1">
    <location>
        <position position="56"/>
    </location>
    <ligand>
        <name>Mg(2+)</name>
        <dbReference type="ChEBI" id="CHEBI:18420"/>
        <label>1</label>
    </ligand>
</feature>
<feature type="binding site" evidence="1">
    <location>
        <position position="39"/>
    </location>
    <ligand>
        <name>Mg(2+)</name>
        <dbReference type="ChEBI" id="CHEBI:18420"/>
        <label>3</label>
    </ligand>
</feature>
<evidence type="ECO:0000256" key="1">
    <source>
        <dbReference type="HAMAP-Rule" id="MF_02128"/>
    </source>
</evidence>
<dbReference type="HOGENOM" id="CLU_046964_2_0_2"/>
<feature type="binding site" evidence="1">
    <location>
        <position position="84"/>
    </location>
    <ligand>
        <name>Mg(2+)</name>
        <dbReference type="ChEBI" id="CHEBI:18420"/>
        <label>3</label>
    </ligand>
</feature>
<dbReference type="KEGG" id="mev:Metev_2006"/>
<evidence type="ECO:0000313" key="5">
    <source>
        <dbReference type="Proteomes" id="UP000000391"/>
    </source>
</evidence>
<feature type="binding site" evidence="1">
    <location>
        <position position="55"/>
    </location>
    <ligand>
        <name>Mg(2+)</name>
        <dbReference type="ChEBI" id="CHEBI:18420"/>
        <label>1</label>
    </ligand>
</feature>
<feature type="domain" description="PurM-like C-terminal" evidence="3">
    <location>
        <begin position="161"/>
        <end position="306"/>
    </location>
</feature>
<feature type="binding site" evidence="1">
    <location>
        <position position="220"/>
    </location>
    <ligand>
        <name>Mg(2+)</name>
        <dbReference type="ChEBI" id="CHEBI:18420"/>
        <label>3</label>
    </ligand>
</feature>
<dbReference type="GO" id="GO:0005524">
    <property type="term" value="F:ATP binding"/>
    <property type="evidence" value="ECO:0007669"/>
    <property type="project" value="UniProtKB-UniRule"/>
</dbReference>
<dbReference type="Gene3D" id="3.90.650.10">
    <property type="entry name" value="PurM-like C-terminal domain"/>
    <property type="match status" value="1"/>
</dbReference>
<dbReference type="CDD" id="cd02194">
    <property type="entry name" value="ThiL"/>
    <property type="match status" value="1"/>
</dbReference>
<feature type="binding site" evidence="1">
    <location>
        <position position="63"/>
    </location>
    <ligand>
        <name>substrate</name>
    </ligand>
</feature>
<dbReference type="HAMAP" id="MF_02128">
    <property type="entry name" value="TMP_kinase"/>
    <property type="match status" value="1"/>
</dbReference>
<dbReference type="GO" id="GO:0000287">
    <property type="term" value="F:magnesium ion binding"/>
    <property type="evidence" value="ECO:0007669"/>
    <property type="project" value="UniProtKB-UniRule"/>
</dbReference>
<keyword evidence="5" id="KW-1185">Reference proteome</keyword>
<proteinExistence type="inferred from homology"/>
<dbReference type="NCBIfam" id="TIGR01379">
    <property type="entry name" value="thiL"/>
    <property type="match status" value="1"/>
</dbReference>
<feature type="binding site" evidence="1">
    <location>
        <position position="84"/>
    </location>
    <ligand>
        <name>Mg(2+)</name>
        <dbReference type="ChEBI" id="CHEBI:18420"/>
        <label>4</label>
    </ligand>
</feature>
<dbReference type="InterPro" id="IPR036921">
    <property type="entry name" value="PurM-like_N_sf"/>
</dbReference>
<feature type="binding site" evidence="1">
    <location>
        <position position="132"/>
    </location>
    <ligand>
        <name>Mg(2+)</name>
        <dbReference type="ChEBI" id="CHEBI:18420"/>
        <label>1</label>
    </ligand>
</feature>
<dbReference type="OrthoDB" id="45909at2157"/>
<dbReference type="SUPFAM" id="SSF56042">
    <property type="entry name" value="PurM C-terminal domain-like"/>
    <property type="match status" value="1"/>
</dbReference>
<comment type="caution">
    <text evidence="1">Lacks conserved residue(s) required for the propagation of feature annotation.</text>
</comment>
<keyword evidence="1 4" id="KW-0808">Transferase</keyword>
<dbReference type="PANTHER" id="PTHR30270:SF3">
    <property type="entry name" value="THIAMINE-MONOPHOSPHATE KINASE"/>
    <property type="match status" value="1"/>
</dbReference>
<organism evidence="4 5">
    <name type="scientific">Methanohalobium evestigatum (strain ATCC BAA-1072 / DSM 3721 / NBRC 107634 / OCM 161 / Z-7303)</name>
    <dbReference type="NCBI Taxonomy" id="644295"/>
    <lineage>
        <taxon>Archaea</taxon>
        <taxon>Methanobacteriati</taxon>
        <taxon>Methanobacteriota</taxon>
        <taxon>Stenosarchaea group</taxon>
        <taxon>Methanomicrobia</taxon>
        <taxon>Methanosarcinales</taxon>
        <taxon>Methanosarcinaceae</taxon>
        <taxon>Methanohalobium</taxon>
    </lineage>
</organism>
<feature type="binding site" evidence="1">
    <location>
        <position position="157"/>
    </location>
    <ligand>
        <name>ATP</name>
        <dbReference type="ChEBI" id="CHEBI:30616"/>
    </ligand>
</feature>
<dbReference type="PIRSF" id="PIRSF005303">
    <property type="entry name" value="Thiam_monoph_kin"/>
    <property type="match status" value="1"/>
</dbReference>
<dbReference type="STRING" id="644295.Metev_2006"/>
<dbReference type="GO" id="GO:0009030">
    <property type="term" value="F:thiamine-phosphate kinase activity"/>
    <property type="evidence" value="ECO:0007669"/>
    <property type="project" value="UniProtKB-UniRule"/>
</dbReference>
<dbReference type="PANTHER" id="PTHR30270">
    <property type="entry name" value="THIAMINE-MONOPHOSPHATE KINASE"/>
    <property type="match status" value="1"/>
</dbReference>
<keyword evidence="1 4" id="KW-0418">Kinase</keyword>
<feature type="binding site" evidence="1">
    <location>
        <position position="54"/>
    </location>
    <ligand>
        <name>Mg(2+)</name>
        <dbReference type="ChEBI" id="CHEBI:18420"/>
        <label>4</label>
    </ligand>
</feature>
<feature type="binding site" evidence="1">
    <location>
        <position position="222"/>
    </location>
    <ligand>
        <name>ATP</name>
        <dbReference type="ChEBI" id="CHEBI:30616"/>
    </ligand>
</feature>
<dbReference type="InterPro" id="IPR036676">
    <property type="entry name" value="PurM-like_C_sf"/>
</dbReference>
<accession>D7EBJ3</accession>
<feature type="binding site" evidence="1">
    <location>
        <position position="84"/>
    </location>
    <ligand>
        <name>Mg(2+)</name>
        <dbReference type="ChEBI" id="CHEBI:18420"/>
        <label>2</label>
    </ligand>
</feature>
<keyword evidence="1" id="KW-0479">Metal-binding</keyword>
<feature type="binding site" evidence="1">
    <location>
        <begin position="131"/>
        <end position="132"/>
    </location>
    <ligand>
        <name>ATP</name>
        <dbReference type="ChEBI" id="CHEBI:30616"/>
    </ligand>
</feature>
<protein>
    <recommendedName>
        <fullName evidence="1">Thiamine-monophosphate kinase</fullName>
        <shortName evidence="1">TMP kinase</shortName>
        <shortName evidence="1">Thiamine-phosphate kinase</shortName>
        <ecNumber evidence="1">2.7.4.16</ecNumber>
    </recommendedName>
</protein>
<feature type="binding site" evidence="1">
    <location>
        <position position="323"/>
    </location>
    <ligand>
        <name>substrate</name>
    </ligand>
</feature>
<comment type="pathway">
    <text evidence="1">Cofactor biosynthesis; thiamine diphosphate biosynthesis; thiamine diphosphate from thiamine phosphate: step 1/1.</text>
</comment>
<dbReference type="Gene3D" id="3.30.1330.10">
    <property type="entry name" value="PurM-like, N-terminal domain"/>
    <property type="match status" value="1"/>
</dbReference>
<comment type="miscellaneous">
    <text evidence="1">Reaction mechanism of ThiL seems to utilize a direct, inline transfer of the gamma-phosphate of ATP to TMP rather than a phosphorylated enzyme intermediate.</text>
</comment>
<dbReference type="EC" id="2.7.4.16" evidence="1"/>
<dbReference type="Pfam" id="PF00586">
    <property type="entry name" value="AIRS"/>
    <property type="match status" value="1"/>
</dbReference>
<feature type="domain" description="PurM-like N-terminal" evidence="2">
    <location>
        <begin position="38"/>
        <end position="149"/>
    </location>
</feature>
<dbReference type="EMBL" id="CP002069">
    <property type="protein sequence ID" value="ADI74835.1"/>
    <property type="molecule type" value="Genomic_DNA"/>
</dbReference>
<feature type="binding site" evidence="1">
    <location>
        <position position="39"/>
    </location>
    <ligand>
        <name>Mg(2+)</name>
        <dbReference type="ChEBI" id="CHEBI:18420"/>
        <label>4</label>
    </ligand>
</feature>